<dbReference type="GO" id="GO:0035438">
    <property type="term" value="F:cyclic-di-GMP binding"/>
    <property type="evidence" value="ECO:0007669"/>
    <property type="project" value="InterPro"/>
</dbReference>
<dbReference type="RefSeq" id="WP_004199785.1">
    <property type="nucleotide sequence ID" value="NC_006349.2"/>
</dbReference>
<dbReference type="SUPFAM" id="SSF141371">
    <property type="entry name" value="PilZ domain-like"/>
    <property type="match status" value="1"/>
</dbReference>
<evidence type="ECO:0000256" key="1">
    <source>
        <dbReference type="ARBA" id="ARBA00004429"/>
    </source>
</evidence>
<dbReference type="GO" id="GO:0005886">
    <property type="term" value="C:plasma membrane"/>
    <property type="evidence" value="ECO:0007669"/>
    <property type="project" value="UniProtKB-SubCell"/>
</dbReference>
<dbReference type="GO" id="GO:0006011">
    <property type="term" value="P:UDP-alpha-D-glucose metabolic process"/>
    <property type="evidence" value="ECO:0007669"/>
    <property type="project" value="InterPro"/>
</dbReference>
<evidence type="ECO:0000259" key="13">
    <source>
        <dbReference type="Pfam" id="PF07238"/>
    </source>
</evidence>
<comment type="subcellular location">
    <subcellularLocation>
        <location evidence="1">Cell inner membrane</location>
        <topology evidence="1">Multi-pass membrane protein</topology>
    </subcellularLocation>
</comment>
<dbReference type="GeneID" id="92975777"/>
<dbReference type="InterPro" id="IPR005150">
    <property type="entry name" value="Cellulose_synth"/>
</dbReference>
<dbReference type="HOGENOM" id="CLU_011907_5_0_4"/>
<evidence type="ECO:0000256" key="6">
    <source>
        <dbReference type="ARBA" id="ARBA00022692"/>
    </source>
</evidence>
<dbReference type="PANTHER" id="PTHR43867">
    <property type="entry name" value="CELLULOSE SYNTHASE CATALYTIC SUBUNIT A [UDP-FORMING]"/>
    <property type="match status" value="1"/>
</dbReference>
<dbReference type="PATRIC" id="fig|243160.12.peg.5168"/>
<evidence type="ECO:0000256" key="11">
    <source>
        <dbReference type="RuleBase" id="RU365020"/>
    </source>
</evidence>
<dbReference type="GO" id="GO:0016760">
    <property type="term" value="F:cellulose synthase (UDP-forming) activity"/>
    <property type="evidence" value="ECO:0007669"/>
    <property type="project" value="UniProtKB-EC"/>
</dbReference>
<dbReference type="InterPro" id="IPR050321">
    <property type="entry name" value="Glycosyltr_2/OpgH_subfam"/>
</dbReference>
<dbReference type="Proteomes" id="UP000006693">
    <property type="component" value="Chromosome 2"/>
</dbReference>
<dbReference type="eggNOG" id="COG1215">
    <property type="taxonomic scope" value="Bacteria"/>
</dbReference>
<dbReference type="Pfam" id="PF00535">
    <property type="entry name" value="Glycos_transf_2"/>
    <property type="match status" value="1"/>
</dbReference>
<evidence type="ECO:0000256" key="2">
    <source>
        <dbReference type="ARBA" id="ARBA00022475"/>
    </source>
</evidence>
<feature type="transmembrane region" description="Helical" evidence="11">
    <location>
        <begin position="528"/>
        <end position="548"/>
    </location>
</feature>
<dbReference type="Pfam" id="PF07238">
    <property type="entry name" value="PilZ"/>
    <property type="match status" value="1"/>
</dbReference>
<dbReference type="SUPFAM" id="SSF53448">
    <property type="entry name" value="Nucleotide-diphospho-sugar transferases"/>
    <property type="match status" value="1"/>
</dbReference>
<feature type="transmembrane region" description="Helical" evidence="11">
    <location>
        <begin position="672"/>
        <end position="690"/>
    </location>
</feature>
<organism evidence="14 15">
    <name type="scientific">Burkholderia mallei (strain ATCC 23344)</name>
    <dbReference type="NCBI Taxonomy" id="243160"/>
    <lineage>
        <taxon>Bacteria</taxon>
        <taxon>Pseudomonadati</taxon>
        <taxon>Pseudomonadota</taxon>
        <taxon>Betaproteobacteria</taxon>
        <taxon>Burkholderiales</taxon>
        <taxon>Burkholderiaceae</taxon>
        <taxon>Burkholderia</taxon>
        <taxon>pseudomallei group</taxon>
    </lineage>
</organism>
<keyword evidence="4 11" id="KW-0328">Glycosyltransferase</keyword>
<dbReference type="KEGG" id="bma:BMAA1585"/>
<comment type="catalytic activity">
    <reaction evidence="10 11">
        <text>[(1-&gt;4)-beta-D-glucosyl](n) + UDP-alpha-D-glucose = [(1-&gt;4)-beta-D-glucosyl](n+1) + UDP + H(+)</text>
        <dbReference type="Rhea" id="RHEA:19929"/>
        <dbReference type="Rhea" id="RHEA-COMP:10033"/>
        <dbReference type="Rhea" id="RHEA-COMP:10034"/>
        <dbReference type="ChEBI" id="CHEBI:15378"/>
        <dbReference type="ChEBI" id="CHEBI:18246"/>
        <dbReference type="ChEBI" id="CHEBI:58223"/>
        <dbReference type="ChEBI" id="CHEBI:58885"/>
        <dbReference type="EC" id="2.4.1.12"/>
    </reaction>
</comment>
<feature type="transmembrane region" description="Helical" evidence="11">
    <location>
        <begin position="149"/>
        <end position="165"/>
    </location>
</feature>
<feature type="domain" description="Glycosyltransferase 2-like" evidence="12">
    <location>
        <begin position="278"/>
        <end position="447"/>
    </location>
</feature>
<dbReference type="PANTHER" id="PTHR43867:SF2">
    <property type="entry name" value="CELLULOSE SYNTHASE CATALYTIC SUBUNIT A [UDP-FORMING]"/>
    <property type="match status" value="1"/>
</dbReference>
<dbReference type="GO" id="GO:0030244">
    <property type="term" value="P:cellulose biosynthetic process"/>
    <property type="evidence" value="ECO:0007669"/>
    <property type="project" value="UniProtKB-KW"/>
</dbReference>
<dbReference type="Gene3D" id="2.40.10.220">
    <property type="entry name" value="predicted glycosyltransferase like domains"/>
    <property type="match status" value="1"/>
</dbReference>
<evidence type="ECO:0000256" key="4">
    <source>
        <dbReference type="ARBA" id="ARBA00022676"/>
    </source>
</evidence>
<keyword evidence="2 11" id="KW-1003">Cell membrane</keyword>
<evidence type="ECO:0000256" key="7">
    <source>
        <dbReference type="ARBA" id="ARBA00022916"/>
    </source>
</evidence>
<proteinExistence type="predicted"/>
<feature type="domain" description="PilZ" evidence="13">
    <location>
        <begin position="695"/>
        <end position="792"/>
    </location>
</feature>
<feature type="transmembrane region" description="Helical" evidence="11">
    <location>
        <begin position="640"/>
        <end position="660"/>
    </location>
</feature>
<evidence type="ECO:0000256" key="10">
    <source>
        <dbReference type="ARBA" id="ARBA00048682"/>
    </source>
</evidence>
<feature type="transmembrane region" description="Helical" evidence="11">
    <location>
        <begin position="236"/>
        <end position="257"/>
    </location>
</feature>
<keyword evidence="8 11" id="KW-1133">Transmembrane helix</keyword>
<keyword evidence="5 11" id="KW-0808">Transferase</keyword>
<evidence type="ECO:0000259" key="12">
    <source>
        <dbReference type="Pfam" id="PF00535"/>
    </source>
</evidence>
<evidence type="ECO:0000313" key="14">
    <source>
        <dbReference type="EMBL" id="AAU45785.1"/>
    </source>
</evidence>
<dbReference type="InterPro" id="IPR001173">
    <property type="entry name" value="Glyco_trans_2-like"/>
</dbReference>
<comment type="pathway">
    <text evidence="11">Glycan metabolism; bacterial cellulose biosynthesis.</text>
</comment>
<keyword evidence="6 11" id="KW-0812">Transmembrane</keyword>
<evidence type="ECO:0000256" key="8">
    <source>
        <dbReference type="ARBA" id="ARBA00022989"/>
    </source>
</evidence>
<feature type="transmembrane region" description="Helical" evidence="11">
    <location>
        <begin position="171"/>
        <end position="191"/>
    </location>
</feature>
<protein>
    <recommendedName>
        <fullName evidence="11">Cellulose synthase catalytic subunit [UDP-forming]</fullName>
        <ecNumber evidence="11">2.4.1.12</ecNumber>
    </recommendedName>
</protein>
<dbReference type="Pfam" id="PF03552">
    <property type="entry name" value="Cellulose_synt"/>
    <property type="match status" value="1"/>
</dbReference>
<dbReference type="Gene3D" id="3.90.550.10">
    <property type="entry name" value="Spore Coat Polysaccharide Biosynthesis Protein SpsA, Chain A"/>
    <property type="match status" value="1"/>
</dbReference>
<dbReference type="AlphaFoldDB" id="A0A0H2WAV3"/>
<keyword evidence="15" id="KW-1185">Reference proteome</keyword>
<feature type="transmembrane region" description="Helical" evidence="11">
    <location>
        <begin position="198"/>
        <end position="216"/>
    </location>
</feature>
<evidence type="ECO:0000256" key="9">
    <source>
        <dbReference type="ARBA" id="ARBA00023136"/>
    </source>
</evidence>
<keyword evidence="3 11" id="KW-0997">Cell inner membrane</keyword>
<reference evidence="14 15" key="1">
    <citation type="journal article" date="2004" name="Proc. Natl. Acad. Sci. U.S.A.">
        <title>Structural flexibility in the Burkholderia mallei genome.</title>
        <authorList>
            <person name="Nierman W.C."/>
            <person name="DeShazer D."/>
            <person name="Kim H.S."/>
            <person name="Tettelin H."/>
            <person name="Nelson K.E."/>
            <person name="Feldblyum T."/>
            <person name="Ulrich R.L."/>
            <person name="Ronning C.M."/>
            <person name="Brinkac L.M."/>
            <person name="Daugherty S.C."/>
            <person name="Davidsen T.D."/>
            <person name="Deboy R.T."/>
            <person name="Dimitrov G."/>
            <person name="Dodson R.J."/>
            <person name="Durkin A.S."/>
            <person name="Gwinn M.L."/>
            <person name="Haft D.H."/>
            <person name="Khouri H."/>
            <person name="Kolonay J.F."/>
            <person name="Madupu R."/>
            <person name="Mohammoud Y."/>
            <person name="Nelson W.C."/>
            <person name="Radune D."/>
            <person name="Romero C.M."/>
            <person name="Sarria S."/>
            <person name="Selengut J."/>
            <person name="Shamblin C."/>
            <person name="Sullivan S.A."/>
            <person name="White O."/>
            <person name="Yu Y."/>
            <person name="Zafar N."/>
            <person name="Zhou L."/>
            <person name="Fraser C.M."/>
        </authorList>
    </citation>
    <scope>NUCLEOTIDE SEQUENCE [LARGE SCALE GENOMIC DNA]</scope>
    <source>
        <strain evidence="14 15">ATCC 23344</strain>
    </source>
</reference>
<dbReference type="NCBIfam" id="TIGR03030">
    <property type="entry name" value="CelA"/>
    <property type="match status" value="1"/>
</dbReference>
<evidence type="ECO:0000313" key="15">
    <source>
        <dbReference type="Proteomes" id="UP000006693"/>
    </source>
</evidence>
<comment type="function">
    <text evidence="11">Catalytic subunit of cellulose synthase. It polymerizes uridine 5'-diphosphate glucose to cellulose.</text>
</comment>
<dbReference type="EMBL" id="CP000011">
    <property type="protein sequence ID" value="AAU45785.1"/>
    <property type="molecule type" value="Genomic_DNA"/>
</dbReference>
<feature type="transmembrane region" description="Helical" evidence="11">
    <location>
        <begin position="554"/>
        <end position="577"/>
    </location>
</feature>
<evidence type="ECO:0000256" key="3">
    <source>
        <dbReference type="ARBA" id="ARBA00022519"/>
    </source>
</evidence>
<gene>
    <name evidence="14" type="ordered locus">BMAA1585</name>
</gene>
<keyword evidence="9 11" id="KW-0472">Membrane</keyword>
<name>A0A0H2WAV3_BURMA</name>
<dbReference type="PRINTS" id="PR01439">
    <property type="entry name" value="CELLSNTHASEA"/>
</dbReference>
<dbReference type="InterPro" id="IPR009875">
    <property type="entry name" value="PilZ_domain"/>
</dbReference>
<accession>A0A0H2WAV3</accession>
<sequence length="848" mass="93949">MTARAAWSRRIGGAAARVRGWIARSLGVPAKGSSFDWLVRVFFHAPAPGRRDVVRDGLRAAILWAAAQWGVTQPRRARDWLWRAFVRAPHERRSRARDPFAWIDATLVPAFMFARRARRRVDAWLARLPWHRWGARLEQGAQRAVARRWLLPASAAAGVALWLAAGTSPLAPAGQCAFFATLAALALALALRRVPGRLPTLALATFALLAMARYIWWRSTETLDLRTPVEACVGYLLYAAEAYTWLILVLGFVQTAWPLERPVARLPDDPAGWPSVDVYIPTYNEPLAVVKPTIFAAQSLDWPADKLNVYLLDDGRRPEFEAFARDAGIGYLTRDDNRHAKAGNINSALARTHGEYIAIFDCDHVPTRSFLQTTMGAFLRDPNCALVQTPHHFFSPDPFERNLGTFRRVPNEGSLFYGLVQAGNDLWNAAFFCGSCAVLKRGPLEAIGGVAIETVTEDAHTALKLHRRGYTSAYLPTVQAAGLATESLAGHIRQRARWARGMAQIFRIDNPFVGRGLGFFQRVCYGNAMLHFFYGIPRLVFLTMPIAYLFFHLYFINASALALASYVLPYMALAHVANARMQGRFRHSFWAEVYESVLAWYIALPTTLAFLSPRHGRFNVTAKGGRIDEGYVDWATSRPYLALFVLNVAAIAAGGVRLAASGGDEASTILMNVAWALYNLAMLGAALAVAREAKQVRVTHRVAMRVPATLLLADGTTAACHTKDYSAGGLGLDAVPLARIALGDTLDVCVSRGDRPFHFPVRVTRVDAAHLGVQFEPLTLEQERQLVQCTFGRADAWLDWRDARAEHDDAPLRGLKEVLSMGFEGYARMLRAATSAVRARRAADRTRH</sequence>
<dbReference type="InterPro" id="IPR029044">
    <property type="entry name" value="Nucleotide-diphossugar_trans"/>
</dbReference>
<keyword evidence="11" id="KW-0973">c-di-GMP</keyword>
<comment type="cofactor">
    <cofactor evidence="11">
        <name>Mg(2+)</name>
        <dbReference type="ChEBI" id="CHEBI:18420"/>
    </cofactor>
</comment>
<dbReference type="UniPathway" id="UPA00694"/>
<dbReference type="EC" id="2.4.1.12" evidence="11"/>
<dbReference type="CDD" id="cd06421">
    <property type="entry name" value="CESA_CelA_like"/>
    <property type="match status" value="1"/>
</dbReference>
<keyword evidence="7 11" id="KW-0135">Cellulose biosynthesis</keyword>
<evidence type="ECO:0000256" key="5">
    <source>
        <dbReference type="ARBA" id="ARBA00022679"/>
    </source>
</evidence>
<dbReference type="InterPro" id="IPR003919">
    <property type="entry name" value="Cell_synth_A"/>
</dbReference>
<dbReference type="NCBIfam" id="NF008558">
    <property type="entry name" value="PRK11498.1"/>
    <property type="match status" value="1"/>
</dbReference>